<keyword evidence="13" id="KW-0496">Mitochondrion</keyword>
<evidence type="ECO:0000256" key="9">
    <source>
        <dbReference type="ARBA" id="ARBA00023098"/>
    </source>
</evidence>
<feature type="topological domain" description="Lumenal" evidence="13">
    <location>
        <begin position="1"/>
        <end position="2"/>
    </location>
</feature>
<keyword evidence="2 13" id="KW-0444">Lipid biosynthesis</keyword>
<dbReference type="FunFam" id="1.20.120.1630:FF:000024">
    <property type="entry name" value="Phosphatidylethanolamine N-methyltransferase"/>
    <property type="match status" value="1"/>
</dbReference>
<dbReference type="Gene3D" id="1.20.120.1630">
    <property type="match status" value="1"/>
</dbReference>
<dbReference type="OrthoDB" id="8300106at2759"/>
<feature type="topological domain" description="Cytoplasmic" evidence="13">
    <location>
        <begin position="173"/>
        <end position="200"/>
    </location>
</feature>
<evidence type="ECO:0000256" key="8">
    <source>
        <dbReference type="ARBA" id="ARBA00022989"/>
    </source>
</evidence>
<gene>
    <name evidence="15" type="ORF">DICPUDRAFT_89291</name>
</gene>
<keyword evidence="4 13" id="KW-0808">Transferase</keyword>
<evidence type="ECO:0000256" key="4">
    <source>
        <dbReference type="ARBA" id="ARBA00022679"/>
    </source>
</evidence>
<evidence type="ECO:0000256" key="2">
    <source>
        <dbReference type="ARBA" id="ARBA00022516"/>
    </source>
</evidence>
<keyword evidence="9 13" id="KW-0443">Lipid metabolism</keyword>
<proteinExistence type="inferred from homology"/>
<keyword evidence="12 13" id="KW-1208">Phospholipid metabolism</keyword>
<keyword evidence="5 13" id="KW-0949">S-adenosyl-L-methionine</keyword>
<dbReference type="InParanoid" id="F0ZUV5"/>
<evidence type="ECO:0000256" key="13">
    <source>
        <dbReference type="HAMAP-Rule" id="MF_03216"/>
    </source>
</evidence>
<dbReference type="InterPro" id="IPR024960">
    <property type="entry name" value="PEMT/MFAP"/>
</dbReference>
<comment type="caution">
    <text evidence="13">Lacks conserved residue(s) required for the propagation of feature annotation.</text>
</comment>
<dbReference type="InterPro" id="IPR007318">
    <property type="entry name" value="Phopholipid_MeTrfase"/>
</dbReference>
<evidence type="ECO:0000256" key="6">
    <source>
        <dbReference type="ARBA" id="ARBA00022692"/>
    </source>
</evidence>
<dbReference type="GO" id="GO:0000773">
    <property type="term" value="F:phosphatidyl-N-methylethanolamine N-methyltransferase activity"/>
    <property type="evidence" value="ECO:0007669"/>
    <property type="project" value="UniProtKB-UniRule"/>
</dbReference>
<evidence type="ECO:0000313" key="15">
    <source>
        <dbReference type="EMBL" id="EGC32270.1"/>
    </source>
</evidence>
<keyword evidence="3 13" id="KW-0489">Methyltransferase</keyword>
<feature type="binding site" evidence="13">
    <location>
        <begin position="174"/>
        <end position="175"/>
    </location>
    <ligand>
        <name>S-adenosyl-L-methionine</name>
        <dbReference type="ChEBI" id="CHEBI:59789"/>
    </ligand>
</feature>
<dbReference type="PANTHER" id="PTHR15458:SF11">
    <property type="entry name" value="PHOSPHATIDYLETHANOLAMINE N-METHYLTRANSFERASE B"/>
    <property type="match status" value="1"/>
</dbReference>
<evidence type="ECO:0000256" key="1">
    <source>
        <dbReference type="ARBA" id="ARBA00004127"/>
    </source>
</evidence>
<evidence type="ECO:0000256" key="7">
    <source>
        <dbReference type="ARBA" id="ARBA00022824"/>
    </source>
</evidence>
<feature type="binding site" evidence="13">
    <location>
        <begin position="91"/>
        <end position="93"/>
    </location>
    <ligand>
        <name>S-adenosyl-L-methionine</name>
        <dbReference type="ChEBI" id="CHEBI:59789"/>
    </ligand>
</feature>
<comment type="pathway">
    <text evidence="13">Phospholipid metabolism; phosphatidylcholine biosynthesis.</text>
</comment>
<evidence type="ECO:0000256" key="5">
    <source>
        <dbReference type="ARBA" id="ARBA00022691"/>
    </source>
</evidence>
<feature type="topological domain" description="Lumenal" evidence="13">
    <location>
        <begin position="108"/>
        <end position="150"/>
    </location>
</feature>
<comment type="subcellular location">
    <subcellularLocation>
        <location evidence="1">Endomembrane system</location>
        <topology evidence="1">Multi-pass membrane protein</topology>
    </subcellularLocation>
    <subcellularLocation>
        <location evidence="13">Endoplasmic reticulum membrane</location>
        <topology evidence="13">Multi-pass membrane protein</topology>
    </subcellularLocation>
    <subcellularLocation>
        <location evidence="13">Mitochondrion membrane</location>
        <topology evidence="13">Multi-pass membrane protein</topology>
    </subcellularLocation>
</comment>
<keyword evidence="16" id="KW-1185">Reference proteome</keyword>
<dbReference type="Proteomes" id="UP000001064">
    <property type="component" value="Unassembled WGS sequence"/>
</dbReference>
<evidence type="ECO:0000256" key="12">
    <source>
        <dbReference type="ARBA" id="ARBA00023264"/>
    </source>
</evidence>
<dbReference type="EMBL" id="GL871202">
    <property type="protein sequence ID" value="EGC32270.1"/>
    <property type="molecule type" value="Genomic_DNA"/>
</dbReference>
<feature type="topological domain" description="Lumenal" evidence="13">
    <location>
        <begin position="28"/>
        <end position="39"/>
    </location>
</feature>
<feature type="transmembrane region" description="Helical" evidence="14">
    <location>
        <begin position="84"/>
        <end position="101"/>
    </location>
</feature>
<dbReference type="GeneID" id="10507379"/>
<dbReference type="GO" id="GO:0006656">
    <property type="term" value="P:phosphatidylcholine biosynthetic process"/>
    <property type="evidence" value="ECO:0000318"/>
    <property type="project" value="GO_Central"/>
</dbReference>
<dbReference type="OMA" id="FSDPQYV"/>
<evidence type="ECO:0000256" key="3">
    <source>
        <dbReference type="ARBA" id="ARBA00022603"/>
    </source>
</evidence>
<dbReference type="RefSeq" id="XP_003291207.1">
    <property type="nucleotide sequence ID" value="XM_003291159.1"/>
</dbReference>
<accession>F0ZUV5</accession>
<dbReference type="PANTHER" id="PTHR15458">
    <property type="entry name" value="PHOSPHATIDYLETHANOLAMINE N-METHYLTRANSFERASE"/>
    <property type="match status" value="1"/>
</dbReference>
<keyword evidence="8 13" id="KW-1133">Transmembrane helix</keyword>
<protein>
    <recommendedName>
        <fullName evidence="13">Phosphatidylethanolamine N-methyltransferase</fullName>
        <shortName evidence="13">PEAMT</shortName>
        <shortName evidence="13">PEMT</shortName>
        <ecNumber evidence="13">2.1.1.17</ecNumber>
        <ecNumber evidence="13">2.1.1.71</ecNumber>
    </recommendedName>
    <alternativeName>
        <fullName evidence="13">Phospholipid methyltransferase</fullName>
        <shortName evidence="13">PLMT</shortName>
    </alternativeName>
</protein>
<comment type="function">
    <text evidence="13">Catalyzes the three sequential steps of the methylation pathway for the biosynthesis of phosphatidylcholine, a critical and essential component for membrane structure. Uses S-adenosylmethionine (S-adenosyl-L-methionine, SAM or AdoMet) as the methyl group donor for the methylation of phosphatidylethanolamine (1,2-diacyl-sn-glycero-3-phosphoethanolamine, PE) to phosphatidylmonomethylethanolamine (1,2-diacyl-sn-glycero-3-phospho-N-methylethanolamine, PMME), PMME to phosphatidyldimethylethanolamine (1,2-diacyl-sn-glycero-3-phospho-N,N-dimethylethanolamine, PDME), and PDME to phosphatidylcholine (1,2-diacyl-sn-glycero-3-phosphocholine, PC), producing S-adenosyl-L-homocysteine in each step.</text>
</comment>
<keyword evidence="11 13" id="KW-0594">Phospholipid biosynthesis</keyword>
<dbReference type="AlphaFoldDB" id="F0ZUV5"/>
<dbReference type="HAMAP" id="MF_03216">
    <property type="entry name" value="PLMT"/>
    <property type="match status" value="1"/>
</dbReference>
<comment type="catalytic activity">
    <reaction evidence="13">
        <text>a 1,2-diacyl-sn-glycero-3-phospho-N,N-dimethylethanolamine + S-adenosyl-L-methionine = a 1,2-diacyl-sn-glycero-3-phosphocholine + S-adenosyl-L-homocysteine + H(+)</text>
        <dbReference type="Rhea" id="RHEA:32739"/>
        <dbReference type="ChEBI" id="CHEBI:15378"/>
        <dbReference type="ChEBI" id="CHEBI:57643"/>
        <dbReference type="ChEBI" id="CHEBI:57856"/>
        <dbReference type="ChEBI" id="CHEBI:59789"/>
        <dbReference type="ChEBI" id="CHEBI:64572"/>
    </reaction>
</comment>
<dbReference type="STRING" id="5786.F0ZUV5"/>
<comment type="catalytic activity">
    <reaction evidence="13">
        <text>a 1,2-diacyl-sn-glycero-3-phosphoethanolamine + S-adenosyl-L-methionine = a 1,2-diacyl-sn-glycero-3-phospho-N-methylethanolamine + S-adenosyl-L-homocysteine + H(+)</text>
        <dbReference type="Rhea" id="RHEA:11164"/>
        <dbReference type="ChEBI" id="CHEBI:15378"/>
        <dbReference type="ChEBI" id="CHEBI:57856"/>
        <dbReference type="ChEBI" id="CHEBI:59789"/>
        <dbReference type="ChEBI" id="CHEBI:64573"/>
        <dbReference type="ChEBI" id="CHEBI:64612"/>
        <dbReference type="EC" id="2.1.1.17"/>
    </reaction>
</comment>
<feature type="transmembrane region" description="Helical" evidence="14">
    <location>
        <begin position="45"/>
        <end position="64"/>
    </location>
</feature>
<evidence type="ECO:0000256" key="14">
    <source>
        <dbReference type="SAM" id="Phobius"/>
    </source>
</evidence>
<dbReference type="Pfam" id="PF04191">
    <property type="entry name" value="PEMT"/>
    <property type="match status" value="1"/>
</dbReference>
<sequence length="200" mass="22635">MEKLFTTDLIIAFIAIVLHVVNYNATAQFEYKTRTFTKIIGKQTIYYYAVYLVISALIRDHFINAAIDKDQNSLVLFPQEVAKFFGNSCFIFGILLNIWTLKALGIKGMYNGDSFGHLMDAPVTTGPYVYFSDPQYVGTTIAAIGAAIRYQSMTGYLCSILVGIVFYISATFVETPHLNKIYSNRSYSKINFKNFNKKNL</sequence>
<comment type="similarity">
    <text evidence="13">Belongs to the class VI-like SAM-binding methyltransferase superfamily. PEMT/PEM2 methyltransferase family.</text>
</comment>
<feature type="transmembrane region" description="Helical" evidence="14">
    <location>
        <begin position="154"/>
        <end position="173"/>
    </location>
</feature>
<comment type="catalytic activity">
    <reaction evidence="13">
        <text>a 1,2-diacyl-sn-glycero-3-phospho-N-methylethanolamine + S-adenosyl-L-methionine = a 1,2-diacyl-sn-glycero-3-phospho-N,N-dimethylethanolamine + S-adenosyl-L-homocysteine + H(+)</text>
        <dbReference type="Rhea" id="RHEA:32735"/>
        <dbReference type="ChEBI" id="CHEBI:15378"/>
        <dbReference type="ChEBI" id="CHEBI:57856"/>
        <dbReference type="ChEBI" id="CHEBI:59789"/>
        <dbReference type="ChEBI" id="CHEBI:64572"/>
        <dbReference type="ChEBI" id="CHEBI:64573"/>
        <dbReference type="EC" id="2.1.1.71"/>
    </reaction>
</comment>
<dbReference type="GO" id="GO:0032259">
    <property type="term" value="P:methylation"/>
    <property type="evidence" value="ECO:0007669"/>
    <property type="project" value="UniProtKB-KW"/>
</dbReference>
<dbReference type="EC" id="2.1.1.71" evidence="13"/>
<reference evidence="16" key="1">
    <citation type="journal article" date="2011" name="Genome Biol.">
        <title>Comparative genomics of the social amoebae Dictyostelium discoideum and Dictyostelium purpureum.</title>
        <authorList>
            <consortium name="US DOE Joint Genome Institute (JGI-PGF)"/>
            <person name="Sucgang R."/>
            <person name="Kuo A."/>
            <person name="Tian X."/>
            <person name="Salerno W."/>
            <person name="Parikh A."/>
            <person name="Feasley C.L."/>
            <person name="Dalin E."/>
            <person name="Tu H."/>
            <person name="Huang E."/>
            <person name="Barry K."/>
            <person name="Lindquist E."/>
            <person name="Shapiro H."/>
            <person name="Bruce D."/>
            <person name="Schmutz J."/>
            <person name="Salamov A."/>
            <person name="Fey P."/>
            <person name="Gaudet P."/>
            <person name="Anjard C."/>
            <person name="Babu M.M."/>
            <person name="Basu S."/>
            <person name="Bushmanova Y."/>
            <person name="van der Wel H."/>
            <person name="Katoh-Kurasawa M."/>
            <person name="Dinh C."/>
            <person name="Coutinho P.M."/>
            <person name="Saito T."/>
            <person name="Elias M."/>
            <person name="Schaap P."/>
            <person name="Kay R.R."/>
            <person name="Henrissat B."/>
            <person name="Eichinger L."/>
            <person name="Rivero F."/>
            <person name="Putnam N.H."/>
            <person name="West C.M."/>
            <person name="Loomis W.F."/>
            <person name="Chisholm R.L."/>
            <person name="Shaulsky G."/>
            <person name="Strassmann J.E."/>
            <person name="Queller D.C."/>
            <person name="Kuspa A."/>
            <person name="Grigoriev I.V."/>
        </authorList>
    </citation>
    <scope>NUCLEOTIDE SEQUENCE [LARGE SCALE GENOMIC DNA]</scope>
    <source>
        <strain evidence="16">QSDP1</strain>
    </source>
</reference>
<keyword evidence="10 13" id="KW-0472">Membrane</keyword>
<dbReference type="EC" id="2.1.1.17" evidence="13"/>
<dbReference type="GO" id="GO:0004608">
    <property type="term" value="F:phosphatidylethanolamine N-methyltransferase activity"/>
    <property type="evidence" value="ECO:0007669"/>
    <property type="project" value="UniProtKB-UniRule"/>
</dbReference>
<organism evidence="15 16">
    <name type="scientific">Dictyostelium purpureum</name>
    <name type="common">Slime mold</name>
    <dbReference type="NCBI Taxonomy" id="5786"/>
    <lineage>
        <taxon>Eukaryota</taxon>
        <taxon>Amoebozoa</taxon>
        <taxon>Evosea</taxon>
        <taxon>Eumycetozoa</taxon>
        <taxon>Dictyostelia</taxon>
        <taxon>Dictyosteliales</taxon>
        <taxon>Dictyosteliaceae</taxon>
        <taxon>Dictyostelium</taxon>
    </lineage>
</organism>
<dbReference type="VEuPathDB" id="AmoebaDB:DICPUDRAFT_89291"/>
<dbReference type="GO" id="GO:0005789">
    <property type="term" value="C:endoplasmic reticulum membrane"/>
    <property type="evidence" value="ECO:0007669"/>
    <property type="project" value="UniProtKB-SubCell"/>
</dbReference>
<evidence type="ECO:0000256" key="11">
    <source>
        <dbReference type="ARBA" id="ARBA00023209"/>
    </source>
</evidence>
<keyword evidence="7 13" id="KW-0256">Endoplasmic reticulum</keyword>
<evidence type="ECO:0000256" key="10">
    <source>
        <dbReference type="ARBA" id="ARBA00023136"/>
    </source>
</evidence>
<dbReference type="UniPathway" id="UPA00753"/>
<dbReference type="eggNOG" id="KOG4142">
    <property type="taxonomic scope" value="Eukaryota"/>
</dbReference>
<name>F0ZUV5_DICPU</name>
<dbReference type="KEGG" id="dpp:DICPUDRAFT_89291"/>
<evidence type="ECO:0000313" key="16">
    <source>
        <dbReference type="Proteomes" id="UP000001064"/>
    </source>
</evidence>
<dbReference type="PROSITE" id="PS51599">
    <property type="entry name" value="SAM_PEMT_PEM2"/>
    <property type="match status" value="1"/>
</dbReference>
<keyword evidence="6 13" id="KW-0812">Transmembrane</keyword>
<dbReference type="GO" id="GO:0031966">
    <property type="term" value="C:mitochondrial membrane"/>
    <property type="evidence" value="ECO:0007669"/>
    <property type="project" value="UniProtKB-SubCell"/>
</dbReference>
<feature type="transmembrane region" description="Helical" evidence="14">
    <location>
        <begin position="6"/>
        <end position="25"/>
    </location>
</feature>